<dbReference type="InterPro" id="IPR050645">
    <property type="entry name" value="Histidine_acid_phosphatase"/>
</dbReference>
<dbReference type="eggNOG" id="ENOG502RCH9">
    <property type="taxonomic scope" value="Eukaryota"/>
</dbReference>
<keyword evidence="2" id="KW-0472">Membrane</keyword>
<dbReference type="InterPro" id="IPR029033">
    <property type="entry name" value="His_PPase_superfam"/>
</dbReference>
<gene>
    <name evidence="4" type="ORF">BAUCODRAFT_430960</name>
</gene>
<dbReference type="PANTHER" id="PTHR11567:SF142">
    <property type="entry name" value="PHOSPHOGLYCERATE MUTASE-LIKE PROTEIN"/>
    <property type="match status" value="1"/>
</dbReference>
<evidence type="ECO:0000313" key="4">
    <source>
        <dbReference type="EMBL" id="EMC96884.1"/>
    </source>
</evidence>
<sequence length="494" mass="51694">MALLTAITLAAALPLVASQAVSNETVLGVYMFHRHGDRTSKSTPPANLTDLGYQEVYTSGQYYRSRYIASNAAYKINGINTNIVKQAQISVSAPSDTVLQNSATGFLQGLYPPVGPSYDTETLRDGTVVTAPMQGYQLIPVALVSAGTSSEDSGWLQGASGCAAATVSSNNYFSSAQYLHLLNSTQSLYTGIAPVINSTFTAAQTSFKNAYTIYDYINVAEIHNSSIPSSNLITNDSFFQLRTLADTHEWGLAYNASDNMRAVAGMTLAAQIVQYLNTTITSKGAAKIGIQFGAYGSFASFFGLAIPDIATVAPELMGVADYASALTFEMFTNVSTAVSGSSYPSADNIYVRMLFHNGTTSNSSEPTVYPLFGSRQMTLKWNDFQAGLNKFALGTTQQWCTACGNFTGTCAAYASNSSSSSPSSSGSGVTASDKSGNGLSPGVNGVIGAMVTLAVVLGLEALVLLVGGLRVVSKKTLAGKDGVTHVVEKGAGKA</sequence>
<dbReference type="SUPFAM" id="SSF53254">
    <property type="entry name" value="Phosphoglycerate mutase-like"/>
    <property type="match status" value="1"/>
</dbReference>
<evidence type="ECO:0000256" key="1">
    <source>
        <dbReference type="ARBA" id="ARBA00005375"/>
    </source>
</evidence>
<proteinExistence type="inferred from homology"/>
<feature type="chain" id="PRO_5004022416" evidence="3">
    <location>
        <begin position="19"/>
        <end position="494"/>
    </location>
</feature>
<dbReference type="Gene3D" id="3.40.50.1240">
    <property type="entry name" value="Phosphoglycerate mutase-like"/>
    <property type="match status" value="1"/>
</dbReference>
<evidence type="ECO:0000313" key="5">
    <source>
        <dbReference type="Proteomes" id="UP000011761"/>
    </source>
</evidence>
<organism evidence="4 5">
    <name type="scientific">Baudoinia panamericana (strain UAMH 10762)</name>
    <name type="common">Angels' share fungus</name>
    <name type="synonym">Baudoinia compniacensis (strain UAMH 10762)</name>
    <dbReference type="NCBI Taxonomy" id="717646"/>
    <lineage>
        <taxon>Eukaryota</taxon>
        <taxon>Fungi</taxon>
        <taxon>Dikarya</taxon>
        <taxon>Ascomycota</taxon>
        <taxon>Pezizomycotina</taxon>
        <taxon>Dothideomycetes</taxon>
        <taxon>Dothideomycetidae</taxon>
        <taxon>Mycosphaerellales</taxon>
        <taxon>Teratosphaeriaceae</taxon>
        <taxon>Baudoinia</taxon>
    </lineage>
</organism>
<dbReference type="OrthoDB" id="258392at2759"/>
<dbReference type="InterPro" id="IPR000560">
    <property type="entry name" value="His_Pase_clade-2"/>
</dbReference>
<dbReference type="OMA" id="YIFHRHG"/>
<dbReference type="HOGENOM" id="CLU_023111_1_0_1"/>
<comment type="similarity">
    <text evidence="1">Belongs to the histidine acid phosphatase family.</text>
</comment>
<evidence type="ECO:0000256" key="2">
    <source>
        <dbReference type="SAM" id="Phobius"/>
    </source>
</evidence>
<dbReference type="Pfam" id="PF00328">
    <property type="entry name" value="His_Phos_2"/>
    <property type="match status" value="1"/>
</dbReference>
<dbReference type="GO" id="GO:0016791">
    <property type="term" value="F:phosphatase activity"/>
    <property type="evidence" value="ECO:0007669"/>
    <property type="project" value="TreeGrafter"/>
</dbReference>
<dbReference type="KEGG" id="bcom:BAUCODRAFT_430960"/>
<keyword evidence="3" id="KW-0732">Signal</keyword>
<keyword evidence="2" id="KW-0812">Transmembrane</keyword>
<evidence type="ECO:0000256" key="3">
    <source>
        <dbReference type="SAM" id="SignalP"/>
    </source>
</evidence>
<feature type="signal peptide" evidence="3">
    <location>
        <begin position="1"/>
        <end position="18"/>
    </location>
</feature>
<keyword evidence="2" id="KW-1133">Transmembrane helix</keyword>
<protein>
    <submittedName>
        <fullName evidence="4">Uncharacterized protein</fullName>
    </submittedName>
</protein>
<dbReference type="RefSeq" id="XP_007675534.1">
    <property type="nucleotide sequence ID" value="XM_007677344.1"/>
</dbReference>
<dbReference type="Proteomes" id="UP000011761">
    <property type="component" value="Unassembled WGS sequence"/>
</dbReference>
<keyword evidence="5" id="KW-1185">Reference proteome</keyword>
<feature type="transmembrane region" description="Helical" evidence="2">
    <location>
        <begin position="445"/>
        <end position="466"/>
    </location>
</feature>
<name>M2NCH5_BAUPA</name>
<dbReference type="CDD" id="cd07061">
    <property type="entry name" value="HP_HAP_like"/>
    <property type="match status" value="1"/>
</dbReference>
<dbReference type="EMBL" id="KB445554">
    <property type="protein sequence ID" value="EMC96884.1"/>
    <property type="molecule type" value="Genomic_DNA"/>
</dbReference>
<dbReference type="GeneID" id="19114258"/>
<dbReference type="AlphaFoldDB" id="M2NCH5"/>
<reference evidence="4 5" key="1">
    <citation type="journal article" date="2012" name="PLoS Pathog.">
        <title>Diverse lifestyles and strategies of plant pathogenesis encoded in the genomes of eighteen Dothideomycetes fungi.</title>
        <authorList>
            <person name="Ohm R.A."/>
            <person name="Feau N."/>
            <person name="Henrissat B."/>
            <person name="Schoch C.L."/>
            <person name="Horwitz B.A."/>
            <person name="Barry K.W."/>
            <person name="Condon B.J."/>
            <person name="Copeland A.C."/>
            <person name="Dhillon B."/>
            <person name="Glaser F."/>
            <person name="Hesse C.N."/>
            <person name="Kosti I."/>
            <person name="LaButti K."/>
            <person name="Lindquist E.A."/>
            <person name="Lucas S."/>
            <person name="Salamov A.A."/>
            <person name="Bradshaw R.E."/>
            <person name="Ciuffetti L."/>
            <person name="Hamelin R.C."/>
            <person name="Kema G.H.J."/>
            <person name="Lawrence C."/>
            <person name="Scott J.A."/>
            <person name="Spatafora J.W."/>
            <person name="Turgeon B.G."/>
            <person name="de Wit P.J.G.M."/>
            <person name="Zhong S."/>
            <person name="Goodwin S.B."/>
            <person name="Grigoriev I.V."/>
        </authorList>
    </citation>
    <scope>NUCLEOTIDE SEQUENCE [LARGE SCALE GENOMIC DNA]</scope>
    <source>
        <strain evidence="4 5">UAMH 10762</strain>
    </source>
</reference>
<accession>M2NCH5</accession>
<dbReference type="PANTHER" id="PTHR11567">
    <property type="entry name" value="ACID PHOSPHATASE-RELATED"/>
    <property type="match status" value="1"/>
</dbReference>